<organism evidence="4 6">
    <name type="scientific">Enterococcus silesiacus</name>
    <dbReference type="NCBI Taxonomy" id="332949"/>
    <lineage>
        <taxon>Bacteria</taxon>
        <taxon>Bacillati</taxon>
        <taxon>Bacillota</taxon>
        <taxon>Bacilli</taxon>
        <taxon>Lactobacillales</taxon>
        <taxon>Enterococcaceae</taxon>
        <taxon>Enterococcus</taxon>
    </lineage>
</organism>
<dbReference type="Proteomes" id="UP000065511">
    <property type="component" value="Chromosome"/>
</dbReference>
<dbReference type="PANTHER" id="PTHR30185:SF15">
    <property type="entry name" value="CRYPTIC BETA-GLUCOSIDE BGL OPERON ANTITERMINATOR"/>
    <property type="match status" value="1"/>
</dbReference>
<evidence type="ECO:0000313" key="3">
    <source>
        <dbReference type="EMBL" id="ALS01149.1"/>
    </source>
</evidence>
<dbReference type="InterPro" id="IPR036650">
    <property type="entry name" value="CAT_RNA-bd_dom_sf"/>
</dbReference>
<feature type="domain" description="PRD" evidence="2">
    <location>
        <begin position="171"/>
        <end position="280"/>
    </location>
</feature>
<dbReference type="OrthoDB" id="9813552at2"/>
<protein>
    <submittedName>
        <fullName evidence="4">BglG family transcriptional antiterminator</fullName>
    </submittedName>
    <submittedName>
        <fullName evidence="3">Transcription antiterminator BglG</fullName>
    </submittedName>
</protein>
<dbReference type="EMBL" id="CP013614">
    <property type="protein sequence ID" value="ALS01149.1"/>
    <property type="molecule type" value="Genomic_DNA"/>
</dbReference>
<evidence type="ECO:0000313" key="4">
    <source>
        <dbReference type="EMBL" id="OJG92542.1"/>
    </source>
</evidence>
<keyword evidence="5" id="KW-1185">Reference proteome</keyword>
<dbReference type="PROSITE" id="PS51372">
    <property type="entry name" value="PRD_2"/>
    <property type="match status" value="2"/>
</dbReference>
<dbReference type="InterPro" id="IPR050661">
    <property type="entry name" value="BglG_antiterminators"/>
</dbReference>
<name>A0A0S3KA13_9ENTE</name>
<dbReference type="Pfam" id="PF00874">
    <property type="entry name" value="PRD"/>
    <property type="match status" value="2"/>
</dbReference>
<dbReference type="EMBL" id="JXLC01000005">
    <property type="protein sequence ID" value="OJG92542.1"/>
    <property type="molecule type" value="Genomic_DNA"/>
</dbReference>
<evidence type="ECO:0000313" key="6">
    <source>
        <dbReference type="Proteomes" id="UP000183039"/>
    </source>
</evidence>
<sequence>MYIEKILNNNVVMTKNESGEEIVCMGRGLAFQKKIGDVIDPTFIEKEFVLKDSITSGQFQQLFADIPLEEVEIVKKIVDMAEEDLGIELSSNIYLTLTDHVHYAIMRAKEGLEMPNPLMFETKKFYPKEFAIARKGVALIKEKLNIDFSESEAGFIAFHIVNSEQANGNMEVTMSATEMVRDILTIISRYFGKPFDEDSLNYQRIVTHLQYFAQRYLQNEAHDEEDDFLYELIQSKYPKAFQSVQRINDYLVKKYQKPIDKAEQIYLTIHIQRVAGEKKI</sequence>
<dbReference type="Proteomes" id="UP000183039">
    <property type="component" value="Unassembled WGS sequence"/>
</dbReference>
<keyword evidence="1" id="KW-0677">Repeat</keyword>
<dbReference type="GO" id="GO:0006355">
    <property type="term" value="P:regulation of DNA-templated transcription"/>
    <property type="evidence" value="ECO:0007669"/>
    <property type="project" value="InterPro"/>
</dbReference>
<dbReference type="Gene3D" id="1.10.1790.10">
    <property type="entry name" value="PRD domain"/>
    <property type="match status" value="2"/>
</dbReference>
<proteinExistence type="predicted"/>
<reference evidence="3 5" key="2">
    <citation type="submission" date="2015-12" db="EMBL/GenBank/DDBJ databases">
        <authorList>
            <person name="Lauer A."/>
            <person name="Humrighouse B."/>
            <person name="Loparev V."/>
            <person name="Shewmaker P.L."/>
            <person name="Whitney A.M."/>
            <person name="McLaughlin R.W."/>
        </authorList>
    </citation>
    <scope>NUCLEOTIDE SEQUENCE [LARGE SCALE GENOMIC DNA]</scope>
    <source>
        <strain evidence="3 5">LMG 23085</strain>
    </source>
</reference>
<gene>
    <name evidence="3" type="ORF">ATZ33_07130</name>
    <name evidence="4" type="ORF">RV15_GL002967</name>
</gene>
<dbReference type="GO" id="GO:0003723">
    <property type="term" value="F:RNA binding"/>
    <property type="evidence" value="ECO:0007669"/>
    <property type="project" value="InterPro"/>
</dbReference>
<dbReference type="InterPro" id="IPR004341">
    <property type="entry name" value="CAT_RNA-bd_dom"/>
</dbReference>
<dbReference type="Gene3D" id="2.30.24.10">
    <property type="entry name" value="CAT RNA-binding domain"/>
    <property type="match status" value="1"/>
</dbReference>
<dbReference type="KEGG" id="ess:ATZ33_07130"/>
<dbReference type="RefSeq" id="WP_071876933.1">
    <property type="nucleotide sequence ID" value="NZ_JXLC01000005.1"/>
</dbReference>
<dbReference type="PANTHER" id="PTHR30185">
    <property type="entry name" value="CRYPTIC BETA-GLUCOSIDE BGL OPERON ANTITERMINATOR"/>
    <property type="match status" value="1"/>
</dbReference>
<dbReference type="SUPFAM" id="SSF63520">
    <property type="entry name" value="PTS-regulatory domain, PRD"/>
    <property type="match status" value="2"/>
</dbReference>
<evidence type="ECO:0000259" key="2">
    <source>
        <dbReference type="PROSITE" id="PS51372"/>
    </source>
</evidence>
<evidence type="ECO:0000256" key="1">
    <source>
        <dbReference type="ARBA" id="ARBA00022737"/>
    </source>
</evidence>
<reference evidence="4 6" key="1">
    <citation type="submission" date="2014-12" db="EMBL/GenBank/DDBJ databases">
        <title>Draft genome sequences of 29 type strains of Enterococci.</title>
        <authorList>
            <person name="Zhong Z."/>
            <person name="Sun Z."/>
            <person name="Liu W."/>
            <person name="Zhang W."/>
            <person name="Zhang H."/>
        </authorList>
    </citation>
    <scope>NUCLEOTIDE SEQUENCE [LARGE SCALE GENOMIC DNA]</scope>
    <source>
        <strain evidence="4 6">DSM 22801</strain>
    </source>
</reference>
<dbReference type="InterPro" id="IPR011608">
    <property type="entry name" value="PRD"/>
</dbReference>
<dbReference type="NCBIfam" id="NF046042">
    <property type="entry name" value="LicT"/>
    <property type="match status" value="1"/>
</dbReference>
<feature type="domain" description="PRD" evidence="2">
    <location>
        <begin position="65"/>
        <end position="170"/>
    </location>
</feature>
<dbReference type="AlphaFoldDB" id="A0A0S3KA13"/>
<dbReference type="InterPro" id="IPR036634">
    <property type="entry name" value="PRD_sf"/>
</dbReference>
<dbReference type="SMART" id="SM01061">
    <property type="entry name" value="CAT_RBD"/>
    <property type="match status" value="1"/>
</dbReference>
<accession>A0A0S3KA13</accession>
<dbReference type="Pfam" id="PF03123">
    <property type="entry name" value="CAT_RBD"/>
    <property type="match status" value="1"/>
</dbReference>
<evidence type="ECO:0000313" key="5">
    <source>
        <dbReference type="Proteomes" id="UP000065511"/>
    </source>
</evidence>
<dbReference type="SUPFAM" id="SSF50151">
    <property type="entry name" value="SacY-like RNA-binding domain"/>
    <property type="match status" value="1"/>
</dbReference>